<dbReference type="PANTHER" id="PTHR43591">
    <property type="entry name" value="METHYLTRANSFERASE"/>
    <property type="match status" value="1"/>
</dbReference>
<keyword evidence="2" id="KW-0830">Ubiquinone</keyword>
<feature type="domain" description="Methyltransferase type 11" evidence="1">
    <location>
        <begin position="94"/>
        <end position="190"/>
    </location>
</feature>
<dbReference type="PANTHER" id="PTHR43591:SF99">
    <property type="entry name" value="OS06G0646000 PROTEIN"/>
    <property type="match status" value="1"/>
</dbReference>
<dbReference type="OrthoDB" id="3763870at2"/>
<keyword evidence="3" id="KW-1185">Reference proteome</keyword>
<name>A0A1G6X3P0_9PSEU</name>
<dbReference type="GO" id="GO:0032259">
    <property type="term" value="P:methylation"/>
    <property type="evidence" value="ECO:0007669"/>
    <property type="project" value="UniProtKB-KW"/>
</dbReference>
<dbReference type="AlphaFoldDB" id="A0A1G6X3P0"/>
<dbReference type="Gene3D" id="3.40.50.150">
    <property type="entry name" value="Vaccinia Virus protein VP39"/>
    <property type="match status" value="1"/>
</dbReference>
<gene>
    <name evidence="2" type="ORF">SAMN05216174_11659</name>
</gene>
<accession>A0A1G6X3P0</accession>
<dbReference type="CDD" id="cd02440">
    <property type="entry name" value="AdoMet_MTases"/>
    <property type="match status" value="1"/>
</dbReference>
<dbReference type="SUPFAM" id="SSF53335">
    <property type="entry name" value="S-adenosyl-L-methionine-dependent methyltransferases"/>
    <property type="match status" value="1"/>
</dbReference>
<dbReference type="EMBL" id="FMZZ01000016">
    <property type="protein sequence ID" value="SDD71896.1"/>
    <property type="molecule type" value="Genomic_DNA"/>
</dbReference>
<dbReference type="STRING" id="1271860.SAMN05216174_11659"/>
<evidence type="ECO:0000313" key="3">
    <source>
        <dbReference type="Proteomes" id="UP000199501"/>
    </source>
</evidence>
<keyword evidence="2" id="KW-0808">Transferase</keyword>
<protein>
    <submittedName>
        <fullName evidence="2">Ubiquinone/menaquinone biosynthesis C-methylase UbiE</fullName>
    </submittedName>
</protein>
<proteinExistence type="predicted"/>
<sequence>MTPHRALLDLLAEPPATPDTAHGYLDLLGEADQAGPPTGLAQRLMRTGLVPTVYERWWRPALGRVAKGQAGPSMADERSLAVRLLGLAPGSTVLDVACGTGGFTRHFGDAVGPDGLAVGLDASVPMLEKAVAATPRTAPVAYLRADAVRPPLRDASVDAVCCFAALHMFAEPAVALSSFARVLRPGGRVALLTTARHPWQPARAADTVLGALSGQRMFDRDEIANLLVERGFTEVETRFAGVTQFVGATLA</sequence>
<organism evidence="2 3">
    <name type="scientific">Actinokineospora iranica</name>
    <dbReference type="NCBI Taxonomy" id="1271860"/>
    <lineage>
        <taxon>Bacteria</taxon>
        <taxon>Bacillati</taxon>
        <taxon>Actinomycetota</taxon>
        <taxon>Actinomycetes</taxon>
        <taxon>Pseudonocardiales</taxon>
        <taxon>Pseudonocardiaceae</taxon>
        <taxon>Actinokineospora</taxon>
    </lineage>
</organism>
<evidence type="ECO:0000313" key="2">
    <source>
        <dbReference type="EMBL" id="SDD71896.1"/>
    </source>
</evidence>
<keyword evidence="2" id="KW-0489">Methyltransferase</keyword>
<dbReference type="RefSeq" id="WP_091455886.1">
    <property type="nucleotide sequence ID" value="NZ_FMZZ01000016.1"/>
</dbReference>
<dbReference type="Proteomes" id="UP000199501">
    <property type="component" value="Unassembled WGS sequence"/>
</dbReference>
<evidence type="ECO:0000259" key="1">
    <source>
        <dbReference type="Pfam" id="PF08241"/>
    </source>
</evidence>
<reference evidence="3" key="1">
    <citation type="submission" date="2016-10" db="EMBL/GenBank/DDBJ databases">
        <authorList>
            <person name="Varghese N."/>
            <person name="Submissions S."/>
        </authorList>
    </citation>
    <scope>NUCLEOTIDE SEQUENCE [LARGE SCALE GENOMIC DNA]</scope>
    <source>
        <strain evidence="3">IBRC-M 10403</strain>
    </source>
</reference>
<dbReference type="InterPro" id="IPR029063">
    <property type="entry name" value="SAM-dependent_MTases_sf"/>
</dbReference>
<dbReference type="GO" id="GO:0008757">
    <property type="term" value="F:S-adenosylmethionine-dependent methyltransferase activity"/>
    <property type="evidence" value="ECO:0007669"/>
    <property type="project" value="InterPro"/>
</dbReference>
<dbReference type="Pfam" id="PF08241">
    <property type="entry name" value="Methyltransf_11"/>
    <property type="match status" value="1"/>
</dbReference>
<dbReference type="InterPro" id="IPR013216">
    <property type="entry name" value="Methyltransf_11"/>
</dbReference>